<dbReference type="PANTHER" id="PTHR48098">
    <property type="entry name" value="ENTEROCHELIN ESTERASE-RELATED"/>
    <property type="match status" value="1"/>
</dbReference>
<dbReference type="OrthoDB" id="3723842at2"/>
<dbReference type="Pfam" id="PF00756">
    <property type="entry name" value="Esterase"/>
    <property type="match status" value="1"/>
</dbReference>
<dbReference type="PANTHER" id="PTHR48098:SF1">
    <property type="entry name" value="DIACYLGLYCEROL ACYLTRANSFERASE_MYCOLYLTRANSFERASE AG85A"/>
    <property type="match status" value="1"/>
</dbReference>
<feature type="transmembrane region" description="Helical" evidence="3">
    <location>
        <begin position="69"/>
        <end position="89"/>
    </location>
</feature>
<dbReference type="Gene3D" id="3.40.50.1820">
    <property type="entry name" value="alpha/beta hydrolase"/>
    <property type="match status" value="1"/>
</dbReference>
<comment type="caution">
    <text evidence="4">The sequence shown here is derived from an EMBL/GenBank/DDBJ whole genome shotgun (WGS) entry which is preliminary data.</text>
</comment>
<name>A0A318HSX8_9MYCO</name>
<accession>A0A318HSX8</accession>
<comment type="subcellular location">
    <subcellularLocation>
        <location evidence="1">Secreted</location>
    </subcellularLocation>
</comment>
<feature type="transmembrane region" description="Helical" evidence="3">
    <location>
        <begin position="36"/>
        <end position="57"/>
    </location>
</feature>
<dbReference type="SUPFAM" id="SSF53474">
    <property type="entry name" value="alpha/beta-Hydrolases"/>
    <property type="match status" value="1"/>
</dbReference>
<reference evidence="5" key="1">
    <citation type="submission" date="2018-05" db="EMBL/GenBank/DDBJ databases">
        <authorList>
            <person name="Deangelis K."/>
            <person name="Huntemann M."/>
            <person name="Clum A."/>
            <person name="Pillay M."/>
            <person name="Palaniappan K."/>
            <person name="Varghese N."/>
            <person name="Mikhailova N."/>
            <person name="Stamatis D."/>
            <person name="Reddy T."/>
            <person name="Daum C."/>
            <person name="Shapiro N."/>
            <person name="Ivanova N."/>
            <person name="Kyrpides N."/>
            <person name="Woyke T."/>
        </authorList>
    </citation>
    <scope>NUCLEOTIDE SEQUENCE [LARGE SCALE GENOMIC DNA]</scope>
    <source>
        <strain evidence="5">GAS496</strain>
    </source>
</reference>
<keyword evidence="3" id="KW-1133">Transmembrane helix</keyword>
<keyword evidence="3" id="KW-0812">Transmembrane</keyword>
<dbReference type="InterPro" id="IPR000801">
    <property type="entry name" value="Esterase-like"/>
</dbReference>
<evidence type="ECO:0000256" key="3">
    <source>
        <dbReference type="SAM" id="Phobius"/>
    </source>
</evidence>
<evidence type="ECO:0000256" key="1">
    <source>
        <dbReference type="ARBA" id="ARBA00004613"/>
    </source>
</evidence>
<dbReference type="Proteomes" id="UP000247781">
    <property type="component" value="Unassembled WGS sequence"/>
</dbReference>
<proteinExistence type="predicted"/>
<dbReference type="GO" id="GO:0016747">
    <property type="term" value="F:acyltransferase activity, transferring groups other than amino-acyl groups"/>
    <property type="evidence" value="ECO:0007669"/>
    <property type="project" value="TreeGrafter"/>
</dbReference>
<dbReference type="AlphaFoldDB" id="A0A318HSX8"/>
<reference evidence="4 5" key="2">
    <citation type="submission" date="2018-06" db="EMBL/GenBank/DDBJ databases">
        <title>Sequencing of bacterial isolates from soil warming experiment in Harvard Forest, Massachusetts, USA.</title>
        <authorList>
            <person name="Deangelis K.PhD."/>
        </authorList>
    </citation>
    <scope>NUCLEOTIDE SEQUENCE [LARGE SCALE GENOMIC DNA]</scope>
    <source>
        <strain evidence="4 5">GAS496</strain>
    </source>
</reference>
<keyword evidence="2" id="KW-0964">Secreted</keyword>
<sequence>MTHLSLMHGWVPTVVQVVTVVVLLSAVGWRTRRWRLVGLPVIAALGVALAVVAHWYIGHAGLAGDPAPAMLWIWIALTGLAIGTAVAGWRGSRWRQRALSILAVPLSVLCSALSLNLWVGYVPTVQSAWTQFTAGPLPDQTDRAAITAMQLTGGVRGKGAVLDVNISAPASKFAHRGELVYLPPVWFATNPPPRLPAVMMIGGEFNTPADWLRAGDAITAIDAFAAAHGGNAPVFVFVDSGGGFNIDTECVNGIRGNAADHLTKDVVPFLASNFGVSSRWSDWGVAGFSAGGTCATDLAVMHPDVFSTFLDIAGDLSPNSGTKAQTIDRLFGGNAAAWSAFDPSTVITRHGLYNGVSGLFVVSGSLVDHHGNITASASPENAAANTLCGLGTARGIHCTVVAQPGKHDWPFAGRAFAAALPWLAGQINTPAVRRIPLPPPTAAPLKSPLATAEPHR</sequence>
<feature type="transmembrane region" description="Helical" evidence="3">
    <location>
        <begin position="101"/>
        <end position="121"/>
    </location>
</feature>
<keyword evidence="4" id="KW-0378">Hydrolase</keyword>
<dbReference type="EMBL" id="QJJU01000003">
    <property type="protein sequence ID" value="PXX10986.1"/>
    <property type="molecule type" value="Genomic_DNA"/>
</dbReference>
<dbReference type="InterPro" id="IPR029058">
    <property type="entry name" value="AB_hydrolase_fold"/>
</dbReference>
<protein>
    <submittedName>
        <fullName evidence="4">S-formylglutathione hydrolase FrmB</fullName>
    </submittedName>
</protein>
<dbReference type="InterPro" id="IPR050583">
    <property type="entry name" value="Mycobacterial_A85_antigen"/>
</dbReference>
<feature type="transmembrane region" description="Helical" evidence="3">
    <location>
        <begin position="6"/>
        <end position="29"/>
    </location>
</feature>
<organism evidence="4 5">
    <name type="scientific">Mycolicibacterium moriokaense</name>
    <dbReference type="NCBI Taxonomy" id="39691"/>
    <lineage>
        <taxon>Bacteria</taxon>
        <taxon>Bacillati</taxon>
        <taxon>Actinomycetota</taxon>
        <taxon>Actinomycetes</taxon>
        <taxon>Mycobacteriales</taxon>
        <taxon>Mycobacteriaceae</taxon>
        <taxon>Mycolicibacterium</taxon>
    </lineage>
</organism>
<dbReference type="GO" id="GO:0016787">
    <property type="term" value="F:hydrolase activity"/>
    <property type="evidence" value="ECO:0007669"/>
    <property type="project" value="UniProtKB-KW"/>
</dbReference>
<gene>
    <name evidence="4" type="ORF">C8E89_10373</name>
</gene>
<evidence type="ECO:0000313" key="4">
    <source>
        <dbReference type="EMBL" id="PXX10986.1"/>
    </source>
</evidence>
<keyword evidence="5" id="KW-1185">Reference proteome</keyword>
<evidence type="ECO:0000313" key="5">
    <source>
        <dbReference type="Proteomes" id="UP000247781"/>
    </source>
</evidence>
<keyword evidence="3" id="KW-0472">Membrane</keyword>
<evidence type="ECO:0000256" key="2">
    <source>
        <dbReference type="ARBA" id="ARBA00022525"/>
    </source>
</evidence>
<dbReference type="GO" id="GO:0005576">
    <property type="term" value="C:extracellular region"/>
    <property type="evidence" value="ECO:0007669"/>
    <property type="project" value="UniProtKB-SubCell"/>
</dbReference>